<feature type="domain" description="Mechanosensitive ion channel MscS" evidence="6">
    <location>
        <begin position="207"/>
        <end position="270"/>
    </location>
</feature>
<feature type="transmembrane region" description="Helical" evidence="5">
    <location>
        <begin position="82"/>
        <end position="102"/>
    </location>
</feature>
<proteinExistence type="predicted"/>
<feature type="transmembrane region" description="Helical" evidence="5">
    <location>
        <begin position="109"/>
        <end position="127"/>
    </location>
</feature>
<evidence type="ECO:0000256" key="3">
    <source>
        <dbReference type="ARBA" id="ARBA00022989"/>
    </source>
</evidence>
<dbReference type="PANTHER" id="PTHR30566">
    <property type="entry name" value="YNAI-RELATED MECHANOSENSITIVE ION CHANNEL"/>
    <property type="match status" value="1"/>
</dbReference>
<evidence type="ECO:0000259" key="6">
    <source>
        <dbReference type="Pfam" id="PF00924"/>
    </source>
</evidence>
<evidence type="ECO:0000256" key="5">
    <source>
        <dbReference type="SAM" id="Phobius"/>
    </source>
</evidence>
<evidence type="ECO:0000313" key="7">
    <source>
        <dbReference type="EMBL" id="MBW4671664.1"/>
    </source>
</evidence>
<sequence length="282" mass="30848">MKNNLIVLKELLHRIEQYLFHTNILIFGIPLAEVILVVIILIMTQLLNGIFTRIILRKIGKLTRQTTTEVDDELIGLLKQPFGWLILISGLSLANLVIADNLSPESTELINKILSFAVTFVGSYIIYNGSPLLGEVLRGLTVKTENALDNLLAPYIPKIFRYSAISIVLLKGSEIFLGASAGAIIGLLGGAGVALGLLLKDIFYDTCCAVIIYADKLYKTGDLLNIDGVGDKAKVIEVGLRSTSIYVMESQSVRKIPNSKMISGIVANYSQKINDEQTITHS</sequence>
<keyword evidence="4 5" id="KW-0472">Membrane</keyword>
<dbReference type="PANTHER" id="PTHR30566:SF5">
    <property type="entry name" value="MECHANOSENSITIVE ION CHANNEL PROTEIN 1, MITOCHONDRIAL-RELATED"/>
    <property type="match status" value="1"/>
</dbReference>
<dbReference type="Gene3D" id="2.30.30.60">
    <property type="match status" value="1"/>
</dbReference>
<dbReference type="Proteomes" id="UP000729701">
    <property type="component" value="Unassembled WGS sequence"/>
</dbReference>
<reference evidence="7" key="1">
    <citation type="submission" date="2021-05" db="EMBL/GenBank/DDBJ databases">
        <authorList>
            <person name="Pietrasiak N."/>
            <person name="Ward R."/>
            <person name="Stajich J.E."/>
            <person name="Kurbessoian T."/>
        </authorList>
    </citation>
    <scope>NUCLEOTIDE SEQUENCE</scope>
    <source>
        <strain evidence="7">GSE-NOS-MK-12-04C</strain>
    </source>
</reference>
<organism evidence="7 8">
    <name type="scientific">Cyanomargarita calcarea GSE-NOS-MK-12-04C</name>
    <dbReference type="NCBI Taxonomy" id="2839659"/>
    <lineage>
        <taxon>Bacteria</taxon>
        <taxon>Bacillati</taxon>
        <taxon>Cyanobacteriota</taxon>
        <taxon>Cyanophyceae</taxon>
        <taxon>Nostocales</taxon>
        <taxon>Cyanomargaritaceae</taxon>
        <taxon>Cyanomargarita</taxon>
    </lineage>
</organism>
<keyword evidence="2 5" id="KW-0812">Transmembrane</keyword>
<dbReference type="SUPFAM" id="SSF50182">
    <property type="entry name" value="Sm-like ribonucleoproteins"/>
    <property type="match status" value="1"/>
</dbReference>
<dbReference type="AlphaFoldDB" id="A0A951QSH3"/>
<feature type="transmembrane region" description="Helical" evidence="5">
    <location>
        <begin position="20"/>
        <end position="43"/>
    </location>
</feature>
<name>A0A951QSH3_9CYAN</name>
<comment type="caution">
    <text evidence="7">The sequence shown here is derived from an EMBL/GenBank/DDBJ whole genome shotgun (WGS) entry which is preliminary data.</text>
</comment>
<evidence type="ECO:0000256" key="4">
    <source>
        <dbReference type="ARBA" id="ARBA00023136"/>
    </source>
</evidence>
<accession>A0A951QSH3</accession>
<dbReference type="GO" id="GO:0055085">
    <property type="term" value="P:transmembrane transport"/>
    <property type="evidence" value="ECO:0007669"/>
    <property type="project" value="InterPro"/>
</dbReference>
<keyword evidence="3 5" id="KW-1133">Transmembrane helix</keyword>
<gene>
    <name evidence="7" type="ORF">KME60_30620</name>
</gene>
<dbReference type="GO" id="GO:0016020">
    <property type="term" value="C:membrane"/>
    <property type="evidence" value="ECO:0007669"/>
    <property type="project" value="UniProtKB-SubCell"/>
</dbReference>
<evidence type="ECO:0000256" key="2">
    <source>
        <dbReference type="ARBA" id="ARBA00022692"/>
    </source>
</evidence>
<dbReference type="EMBL" id="JAHHGZ010000051">
    <property type="protein sequence ID" value="MBW4671664.1"/>
    <property type="molecule type" value="Genomic_DNA"/>
</dbReference>
<evidence type="ECO:0000256" key="1">
    <source>
        <dbReference type="ARBA" id="ARBA00004370"/>
    </source>
</evidence>
<dbReference type="InterPro" id="IPR023408">
    <property type="entry name" value="MscS_beta-dom_sf"/>
</dbReference>
<dbReference type="InterPro" id="IPR006685">
    <property type="entry name" value="MscS_channel_2nd"/>
</dbReference>
<feature type="transmembrane region" description="Helical" evidence="5">
    <location>
        <begin position="175"/>
        <end position="199"/>
    </location>
</feature>
<dbReference type="Pfam" id="PF00924">
    <property type="entry name" value="MS_channel_2nd"/>
    <property type="match status" value="1"/>
</dbReference>
<protein>
    <submittedName>
        <fullName evidence="7">Mechanosensitive ion channel family protein</fullName>
    </submittedName>
</protein>
<reference evidence="7" key="2">
    <citation type="journal article" date="2022" name="Microbiol. Resour. Announc.">
        <title>Metagenome Sequencing to Explore Phylogenomics of Terrestrial Cyanobacteria.</title>
        <authorList>
            <person name="Ward R.D."/>
            <person name="Stajich J.E."/>
            <person name="Johansen J.R."/>
            <person name="Huntemann M."/>
            <person name="Clum A."/>
            <person name="Foster B."/>
            <person name="Foster B."/>
            <person name="Roux S."/>
            <person name="Palaniappan K."/>
            <person name="Varghese N."/>
            <person name="Mukherjee S."/>
            <person name="Reddy T.B.K."/>
            <person name="Daum C."/>
            <person name="Copeland A."/>
            <person name="Chen I.A."/>
            <person name="Ivanova N.N."/>
            <person name="Kyrpides N.C."/>
            <person name="Shapiro N."/>
            <person name="Eloe-Fadrosh E.A."/>
            <person name="Pietrasiak N."/>
        </authorList>
    </citation>
    <scope>NUCLEOTIDE SEQUENCE</scope>
    <source>
        <strain evidence="7">GSE-NOS-MK-12-04C</strain>
    </source>
</reference>
<comment type="subcellular location">
    <subcellularLocation>
        <location evidence="1">Membrane</location>
    </subcellularLocation>
</comment>
<dbReference type="InterPro" id="IPR010920">
    <property type="entry name" value="LSM_dom_sf"/>
</dbReference>
<evidence type="ECO:0000313" key="8">
    <source>
        <dbReference type="Proteomes" id="UP000729701"/>
    </source>
</evidence>